<dbReference type="Proteomes" id="UP000050360">
    <property type="component" value="Unassembled WGS sequence"/>
</dbReference>
<dbReference type="EMBL" id="LKCM01000167">
    <property type="protein sequence ID" value="KPQ43224.1"/>
    <property type="molecule type" value="Genomic_DNA"/>
</dbReference>
<feature type="transmembrane region" description="Helical" evidence="1">
    <location>
        <begin position="122"/>
        <end position="150"/>
    </location>
</feature>
<keyword evidence="1" id="KW-0472">Membrane</keyword>
<evidence type="ECO:0000313" key="3">
    <source>
        <dbReference type="Proteomes" id="UP000050360"/>
    </source>
</evidence>
<feature type="transmembrane region" description="Helical" evidence="1">
    <location>
        <begin position="90"/>
        <end position="110"/>
    </location>
</feature>
<feature type="transmembrane region" description="Helical" evidence="1">
    <location>
        <begin position="40"/>
        <end position="62"/>
    </location>
</feature>
<organism evidence="2 3">
    <name type="scientific">Candidatus Methanoperedens nitratireducens</name>
    <dbReference type="NCBI Taxonomy" id="1392998"/>
    <lineage>
        <taxon>Archaea</taxon>
        <taxon>Methanobacteriati</taxon>
        <taxon>Methanobacteriota</taxon>
        <taxon>Stenosarchaea group</taxon>
        <taxon>Methanomicrobia</taxon>
        <taxon>Methanosarcinales</taxon>
        <taxon>ANME-2 cluster</taxon>
        <taxon>Candidatus Methanoperedentaceae</taxon>
        <taxon>Candidatus Methanoperedens</taxon>
    </lineage>
</organism>
<sequence>MIKISLRYKVALELYASLSFFIAVIILIYASIYSWFDDNIFIPSVIIGIFLIAFIFFLRNLILDVNSVKFENDESKEDPNFVEIKLIDKITLELISSISNIIIATAIFIIGNVTSGGAYPEVVLILFIIILFLPSIVLLKSLIFDFNLIFMDVKHRENFLSEFVNRKTLVFFVIVLL</sequence>
<accession>A0A0P7ZHM5</accession>
<reference evidence="2 3" key="1">
    <citation type="submission" date="2015-09" db="EMBL/GenBank/DDBJ databases">
        <title>A metagenomics-based metabolic model of nitrate-dependent anaerobic oxidation of methane by Methanoperedens-like archaea.</title>
        <authorList>
            <person name="Arshad A."/>
            <person name="Speth D.R."/>
            <person name="De Graaf R.M."/>
            <person name="Op Den Camp H.J."/>
            <person name="Jetten M.S."/>
            <person name="Welte C.U."/>
        </authorList>
    </citation>
    <scope>NUCLEOTIDE SEQUENCE [LARGE SCALE GENOMIC DNA]</scope>
</reference>
<dbReference type="AlphaFoldDB" id="A0A0P7ZHM5"/>
<comment type="caution">
    <text evidence="2">The sequence shown here is derived from an EMBL/GenBank/DDBJ whole genome shotgun (WGS) entry which is preliminary data.</text>
</comment>
<protein>
    <submittedName>
        <fullName evidence="2">Uncharacterized protein</fullName>
    </submittedName>
</protein>
<evidence type="ECO:0000313" key="2">
    <source>
        <dbReference type="EMBL" id="KPQ43224.1"/>
    </source>
</evidence>
<name>A0A0P7ZHM5_9EURY</name>
<keyword evidence="1" id="KW-0812">Transmembrane</keyword>
<feature type="transmembrane region" description="Helical" evidence="1">
    <location>
        <begin position="12"/>
        <end position="34"/>
    </location>
</feature>
<keyword evidence="1" id="KW-1133">Transmembrane helix</keyword>
<gene>
    <name evidence="2" type="ORF">MPEBLZ_02182</name>
</gene>
<evidence type="ECO:0000256" key="1">
    <source>
        <dbReference type="SAM" id="Phobius"/>
    </source>
</evidence>
<proteinExistence type="predicted"/>